<evidence type="ECO:0000313" key="3">
    <source>
        <dbReference type="Proteomes" id="UP000706926"/>
    </source>
</evidence>
<proteinExistence type="predicted"/>
<dbReference type="GeneID" id="95404723"/>
<feature type="transmembrane region" description="Helical" evidence="1">
    <location>
        <begin position="24"/>
        <end position="48"/>
    </location>
</feature>
<dbReference type="RefSeq" id="WP_007128253.1">
    <property type="nucleotide sequence ID" value="NZ_BOSA01000008.1"/>
</dbReference>
<evidence type="ECO:0000313" key="2">
    <source>
        <dbReference type="EMBL" id="MBP1893642.1"/>
    </source>
</evidence>
<protein>
    <submittedName>
        <fullName evidence="2">Uncharacterized protein</fullName>
    </submittedName>
</protein>
<sequence length="332" mass="36658">MRYDRTTALKERQVSQWSTMRRRYGYGAAISVMPYFLIKIAWTLGLFIPTEQMGDTSWRAINAATAIIAAIGILLALAFSMPWGARLPAWLVAIPVWIGTGLLVPMLLLAPVLGPAAMLRDQEAGAAGVWALEQLFVMLSLVGVSICLPLAMAGYARSRWPEAFGNSMDYSQLPGNTLRLQQIMGRLVGIGCILLGMIKVFWAAGGTIGIDPARLEERDMWWHLLTLSTGAWSFAGAWGLIVLTSRSRSRRFVPRMAAVWVSSGMLFSYNLFSAIRTDSQLSPEHPVLRMLTTQAGIIFGIVMGMMLVLVLHDRRQAMSEQHQVLSSENEAI</sequence>
<accession>A0ABS4FC63</accession>
<keyword evidence="1" id="KW-1133">Transmembrane helix</keyword>
<keyword evidence="3" id="KW-1185">Reference proteome</keyword>
<feature type="transmembrane region" description="Helical" evidence="1">
    <location>
        <begin position="91"/>
        <end position="114"/>
    </location>
</feature>
<feature type="transmembrane region" description="Helical" evidence="1">
    <location>
        <begin position="60"/>
        <end position="79"/>
    </location>
</feature>
<comment type="caution">
    <text evidence="2">The sequence shown here is derived from an EMBL/GenBank/DDBJ whole genome shotgun (WGS) entry which is preliminary data.</text>
</comment>
<keyword evidence="1" id="KW-0472">Membrane</keyword>
<gene>
    <name evidence="2" type="ORF">J2Z18_002745</name>
</gene>
<name>A0ABS4FC63_9BACL</name>
<dbReference type="Proteomes" id="UP000706926">
    <property type="component" value="Unassembled WGS sequence"/>
</dbReference>
<feature type="transmembrane region" description="Helical" evidence="1">
    <location>
        <begin position="256"/>
        <end position="275"/>
    </location>
</feature>
<feature type="transmembrane region" description="Helical" evidence="1">
    <location>
        <begin position="287"/>
        <end position="311"/>
    </location>
</feature>
<evidence type="ECO:0000256" key="1">
    <source>
        <dbReference type="SAM" id="Phobius"/>
    </source>
</evidence>
<feature type="transmembrane region" description="Helical" evidence="1">
    <location>
        <begin position="220"/>
        <end position="244"/>
    </location>
</feature>
<keyword evidence="1" id="KW-0812">Transmembrane</keyword>
<dbReference type="EMBL" id="JAGGKI010000006">
    <property type="protein sequence ID" value="MBP1893642.1"/>
    <property type="molecule type" value="Genomic_DNA"/>
</dbReference>
<feature type="transmembrane region" description="Helical" evidence="1">
    <location>
        <begin position="187"/>
        <end position="208"/>
    </location>
</feature>
<organism evidence="2 3">
    <name type="scientific">Paenibacillus lactis</name>
    <dbReference type="NCBI Taxonomy" id="228574"/>
    <lineage>
        <taxon>Bacteria</taxon>
        <taxon>Bacillati</taxon>
        <taxon>Bacillota</taxon>
        <taxon>Bacilli</taxon>
        <taxon>Bacillales</taxon>
        <taxon>Paenibacillaceae</taxon>
        <taxon>Paenibacillus</taxon>
    </lineage>
</organism>
<feature type="transmembrane region" description="Helical" evidence="1">
    <location>
        <begin position="134"/>
        <end position="156"/>
    </location>
</feature>
<reference evidence="2 3" key="1">
    <citation type="submission" date="2021-03" db="EMBL/GenBank/DDBJ databases">
        <title>Genomic Encyclopedia of Type Strains, Phase IV (KMG-IV): sequencing the most valuable type-strain genomes for metagenomic binning, comparative biology and taxonomic classification.</title>
        <authorList>
            <person name="Goeker M."/>
        </authorList>
    </citation>
    <scope>NUCLEOTIDE SEQUENCE [LARGE SCALE GENOMIC DNA]</scope>
    <source>
        <strain evidence="2 3">DSM 15596</strain>
    </source>
</reference>